<evidence type="ECO:0000256" key="1">
    <source>
        <dbReference type="SAM" id="MobiDB-lite"/>
    </source>
</evidence>
<keyword evidence="4" id="KW-1185">Reference proteome</keyword>
<evidence type="ECO:0000313" key="3">
    <source>
        <dbReference type="EMBL" id="KAF7377465.1"/>
    </source>
</evidence>
<proteinExistence type="predicted"/>
<feature type="compositionally biased region" description="Low complexity" evidence="1">
    <location>
        <begin position="21"/>
        <end position="30"/>
    </location>
</feature>
<feature type="transmembrane region" description="Helical" evidence="2">
    <location>
        <begin position="106"/>
        <end position="126"/>
    </location>
</feature>
<keyword evidence="2" id="KW-0812">Transmembrane</keyword>
<protein>
    <submittedName>
        <fullName evidence="3">Uncharacterized protein</fullName>
    </submittedName>
</protein>
<dbReference type="Proteomes" id="UP000623467">
    <property type="component" value="Unassembled WGS sequence"/>
</dbReference>
<dbReference type="AlphaFoldDB" id="A0A8H6ZL28"/>
<dbReference type="OrthoDB" id="60858at2759"/>
<dbReference type="PANTHER" id="PTHR37919">
    <property type="entry name" value="PROTEIN CBG05606"/>
    <property type="match status" value="1"/>
</dbReference>
<comment type="caution">
    <text evidence="3">The sequence shown here is derived from an EMBL/GenBank/DDBJ whole genome shotgun (WGS) entry which is preliminary data.</text>
</comment>
<keyword evidence="2" id="KW-0472">Membrane</keyword>
<feature type="region of interest" description="Disordered" evidence="1">
    <location>
        <begin position="16"/>
        <end position="64"/>
    </location>
</feature>
<name>A0A8H6ZL28_9AGAR</name>
<evidence type="ECO:0000313" key="4">
    <source>
        <dbReference type="Proteomes" id="UP000623467"/>
    </source>
</evidence>
<sequence>MSFPILSAAYMSQVEKRKFASDSNSDASDSQKVGKPRKDRRRNRTKRPGGTESPESPKAATSTLMATSIPTRPCDTEDHRALTAGAALSIEPPPSSSMAVKTHTWISLWFLLTAPIIAWDVGYCFMRPRSMEGGDLHWIWAPYSIYQNVDLVYGLPALEHGDGFTNAQSLMNVIETLLNLAYLYAAHVSAWPPAPLIGFTAAALTLAKTVLYWAQEYYCNYCAVGHNSLKDLIQYWIIPNGFWLVVPSFILWQLGKDLVADLNLAHAASVKAASGKTK</sequence>
<dbReference type="EMBL" id="JACAZH010000001">
    <property type="protein sequence ID" value="KAF7377465.1"/>
    <property type="molecule type" value="Genomic_DNA"/>
</dbReference>
<feature type="transmembrane region" description="Helical" evidence="2">
    <location>
        <begin position="235"/>
        <end position="254"/>
    </location>
</feature>
<accession>A0A8H6ZL28</accession>
<reference evidence="3" key="1">
    <citation type="submission" date="2020-05" db="EMBL/GenBank/DDBJ databases">
        <title>Mycena genomes resolve the evolution of fungal bioluminescence.</title>
        <authorList>
            <person name="Tsai I.J."/>
        </authorList>
    </citation>
    <scope>NUCLEOTIDE SEQUENCE</scope>
    <source>
        <strain evidence="3">160909Yilan</strain>
    </source>
</reference>
<gene>
    <name evidence="3" type="ORF">MSAN_00168300</name>
</gene>
<organism evidence="3 4">
    <name type="scientific">Mycena sanguinolenta</name>
    <dbReference type="NCBI Taxonomy" id="230812"/>
    <lineage>
        <taxon>Eukaryota</taxon>
        <taxon>Fungi</taxon>
        <taxon>Dikarya</taxon>
        <taxon>Basidiomycota</taxon>
        <taxon>Agaricomycotina</taxon>
        <taxon>Agaricomycetes</taxon>
        <taxon>Agaricomycetidae</taxon>
        <taxon>Agaricales</taxon>
        <taxon>Marasmiineae</taxon>
        <taxon>Mycenaceae</taxon>
        <taxon>Mycena</taxon>
    </lineage>
</organism>
<keyword evidence="2" id="KW-1133">Transmembrane helix</keyword>
<dbReference type="PANTHER" id="PTHR37919:SF2">
    <property type="entry name" value="EXPERA DOMAIN-CONTAINING PROTEIN"/>
    <property type="match status" value="1"/>
</dbReference>
<feature type="compositionally biased region" description="Basic residues" evidence="1">
    <location>
        <begin position="34"/>
        <end position="47"/>
    </location>
</feature>
<evidence type="ECO:0000256" key="2">
    <source>
        <dbReference type="SAM" id="Phobius"/>
    </source>
</evidence>